<organism evidence="3 4">
    <name type="scientific">Methylophilus aquaticus</name>
    <dbReference type="NCBI Taxonomy" id="1971610"/>
    <lineage>
        <taxon>Bacteria</taxon>
        <taxon>Pseudomonadati</taxon>
        <taxon>Pseudomonadota</taxon>
        <taxon>Betaproteobacteria</taxon>
        <taxon>Nitrosomonadales</taxon>
        <taxon>Methylophilaceae</taxon>
        <taxon>Methylophilus</taxon>
    </lineage>
</organism>
<dbReference type="PANTHER" id="PTHR34580:SF3">
    <property type="entry name" value="PROTEIN PAFB"/>
    <property type="match status" value="1"/>
</dbReference>
<evidence type="ECO:0000313" key="4">
    <source>
        <dbReference type="Proteomes" id="UP001225906"/>
    </source>
</evidence>
<feature type="domain" description="WCX" evidence="2">
    <location>
        <begin position="239"/>
        <end position="315"/>
    </location>
</feature>
<dbReference type="RefSeq" id="WP_306390502.1">
    <property type="nucleotide sequence ID" value="NZ_JAVCAP010000032.1"/>
</dbReference>
<sequence length="322" mass="37466">MDRRIKIEQAHAYFKARRYPSSKSDILKHLQCSVPTFKRIIKTLREEHGAPLIYQRESNGYLYTNAKFELDAPGFWLNPHTLLALLGMQKLLVQLRLDFLNQPLSLLGKQIEQCLRKHHFNPQHLDRIRILPINARIHDPNQFQQITAAVLQRQCLTITYYARGKDETTRRTVSPQRLAHYKDNWYLDAWCHLRQEMRIFALDGLREVVPDNSPCIDIDQPTLDALLASGYGIFSGNAKHTAVLRFSARRARWVATEQWHPQQISTWLDDGRYQLHIPYADARELLMDIQRHLPEVEIVAPPALKQALVAHLQQAIAIHQTT</sequence>
<dbReference type="PANTHER" id="PTHR34580">
    <property type="match status" value="1"/>
</dbReference>
<keyword evidence="4" id="KW-1185">Reference proteome</keyword>
<feature type="domain" description="WYL" evidence="1">
    <location>
        <begin position="143"/>
        <end position="208"/>
    </location>
</feature>
<accession>A0ABT9JW96</accession>
<dbReference type="Proteomes" id="UP001225906">
    <property type="component" value="Unassembled WGS sequence"/>
</dbReference>
<name>A0ABT9JW96_9PROT</name>
<comment type="caution">
    <text evidence="3">The sequence shown here is derived from an EMBL/GenBank/DDBJ whole genome shotgun (WGS) entry which is preliminary data.</text>
</comment>
<dbReference type="Pfam" id="PF25583">
    <property type="entry name" value="WCX"/>
    <property type="match status" value="1"/>
</dbReference>
<proteinExistence type="predicted"/>
<dbReference type="Pfam" id="PF13280">
    <property type="entry name" value="WYL"/>
    <property type="match status" value="1"/>
</dbReference>
<evidence type="ECO:0000313" key="3">
    <source>
        <dbReference type="EMBL" id="MDP8568749.1"/>
    </source>
</evidence>
<dbReference type="InterPro" id="IPR026881">
    <property type="entry name" value="WYL_dom"/>
</dbReference>
<protein>
    <submittedName>
        <fullName evidence="3">WYL domain-containing protein</fullName>
    </submittedName>
</protein>
<gene>
    <name evidence="3" type="ORF">Q9291_12910</name>
</gene>
<dbReference type="EMBL" id="JAVCAP010000032">
    <property type="protein sequence ID" value="MDP8568749.1"/>
    <property type="molecule type" value="Genomic_DNA"/>
</dbReference>
<dbReference type="InterPro" id="IPR051534">
    <property type="entry name" value="CBASS_pafABC_assoc_protein"/>
</dbReference>
<reference evidence="4" key="1">
    <citation type="journal article" date="2019" name="Int. J. Syst. Evol. Microbiol.">
        <title>The Global Catalogue of Microorganisms (GCM) 10K type strain sequencing project: providing services to taxonomists for standard genome sequencing and annotation.</title>
        <authorList>
            <consortium name="The Broad Institute Genomics Platform"/>
            <consortium name="The Broad Institute Genome Sequencing Center for Infectious Disease"/>
            <person name="Wu L."/>
            <person name="Ma J."/>
        </authorList>
    </citation>
    <scope>NUCLEOTIDE SEQUENCE [LARGE SCALE GENOMIC DNA]</scope>
    <source>
        <strain evidence="4">VKM B-3159</strain>
    </source>
</reference>
<dbReference type="PROSITE" id="PS52050">
    <property type="entry name" value="WYL"/>
    <property type="match status" value="1"/>
</dbReference>
<evidence type="ECO:0000259" key="2">
    <source>
        <dbReference type="Pfam" id="PF25583"/>
    </source>
</evidence>
<evidence type="ECO:0000259" key="1">
    <source>
        <dbReference type="Pfam" id="PF13280"/>
    </source>
</evidence>
<dbReference type="InterPro" id="IPR057727">
    <property type="entry name" value="WCX_dom"/>
</dbReference>